<keyword evidence="4" id="KW-0479">Metal-binding</keyword>
<dbReference type="PANTHER" id="PTHR43221:SF2">
    <property type="entry name" value="PROTEASE HTPX HOMOLOG"/>
    <property type="match status" value="1"/>
</dbReference>
<dbReference type="RefSeq" id="WP_072724576.1">
    <property type="nucleotide sequence ID" value="NZ_FQXH01000010.1"/>
</dbReference>
<dbReference type="Gene3D" id="3.30.2010.10">
    <property type="entry name" value="Metalloproteases ('zincins'), catalytic domain"/>
    <property type="match status" value="1"/>
</dbReference>
<dbReference type="Proteomes" id="UP000242520">
    <property type="component" value="Unassembled WGS sequence"/>
</dbReference>
<feature type="transmembrane region" description="Helical" evidence="11">
    <location>
        <begin position="34"/>
        <end position="55"/>
    </location>
</feature>
<evidence type="ECO:0000256" key="6">
    <source>
        <dbReference type="ARBA" id="ARBA00022833"/>
    </source>
</evidence>
<evidence type="ECO:0000256" key="5">
    <source>
        <dbReference type="ARBA" id="ARBA00022801"/>
    </source>
</evidence>
<evidence type="ECO:0000256" key="10">
    <source>
        <dbReference type="RuleBase" id="RU003983"/>
    </source>
</evidence>
<keyword evidence="2 10" id="KW-0645">Protease</keyword>
<keyword evidence="5 10" id="KW-0378">Hydrolase</keyword>
<dbReference type="InterPro" id="IPR001915">
    <property type="entry name" value="Peptidase_M48"/>
</dbReference>
<evidence type="ECO:0000259" key="12">
    <source>
        <dbReference type="Pfam" id="PF01435"/>
    </source>
</evidence>
<feature type="domain" description="Peptidase M48" evidence="12">
    <location>
        <begin position="72"/>
        <end position="260"/>
    </location>
</feature>
<dbReference type="GO" id="GO:0004222">
    <property type="term" value="F:metalloendopeptidase activity"/>
    <property type="evidence" value="ECO:0007669"/>
    <property type="project" value="InterPro"/>
</dbReference>
<keyword evidence="7 11" id="KW-1133">Transmembrane helix</keyword>
<evidence type="ECO:0000313" key="14">
    <source>
        <dbReference type="Proteomes" id="UP000242520"/>
    </source>
</evidence>
<dbReference type="InterPro" id="IPR050083">
    <property type="entry name" value="HtpX_protease"/>
</dbReference>
<feature type="transmembrane region" description="Helical" evidence="11">
    <location>
        <begin position="179"/>
        <end position="200"/>
    </location>
</feature>
<feature type="transmembrane region" description="Helical" evidence="11">
    <location>
        <begin position="152"/>
        <end position="173"/>
    </location>
</feature>
<evidence type="ECO:0000256" key="4">
    <source>
        <dbReference type="ARBA" id="ARBA00022723"/>
    </source>
</evidence>
<gene>
    <name evidence="13" type="ORF">SAMN02744040_01179</name>
</gene>
<evidence type="ECO:0000256" key="7">
    <source>
        <dbReference type="ARBA" id="ARBA00022989"/>
    </source>
</evidence>
<comment type="cofactor">
    <cofactor evidence="10">
        <name>Zn(2+)</name>
        <dbReference type="ChEBI" id="CHEBI:29105"/>
    </cofactor>
    <text evidence="10">Binds 1 zinc ion per subunit.</text>
</comment>
<dbReference type="EMBL" id="FQXH01000010">
    <property type="protein sequence ID" value="SHH19766.1"/>
    <property type="molecule type" value="Genomic_DNA"/>
</dbReference>
<dbReference type="Pfam" id="PF01435">
    <property type="entry name" value="Peptidase_M48"/>
    <property type="match status" value="1"/>
</dbReference>
<dbReference type="PANTHER" id="PTHR43221">
    <property type="entry name" value="PROTEASE HTPX"/>
    <property type="match status" value="1"/>
</dbReference>
<dbReference type="STRING" id="1123350.SAMN02744040_01179"/>
<evidence type="ECO:0000256" key="2">
    <source>
        <dbReference type="ARBA" id="ARBA00022670"/>
    </source>
</evidence>
<dbReference type="AlphaFoldDB" id="A0A1M5R0Y6"/>
<keyword evidence="14" id="KW-1185">Reference proteome</keyword>
<keyword evidence="1" id="KW-1003">Cell membrane</keyword>
<keyword evidence="9 11" id="KW-0472">Membrane</keyword>
<name>A0A1M5R0Y6_9FIRM</name>
<accession>A0A1M5R0Y6</accession>
<proteinExistence type="inferred from homology"/>
<protein>
    <submittedName>
        <fullName evidence="13">Zn-dependent protease with chaperone function</fullName>
    </submittedName>
</protein>
<reference evidence="14" key="1">
    <citation type="submission" date="2016-11" db="EMBL/GenBank/DDBJ databases">
        <authorList>
            <person name="Varghese N."/>
            <person name="Submissions S."/>
        </authorList>
    </citation>
    <scope>NUCLEOTIDE SEQUENCE [LARGE SCALE GENOMIC DNA]</scope>
    <source>
        <strain evidence="14">DSM 15285</strain>
    </source>
</reference>
<dbReference type="GO" id="GO:0006508">
    <property type="term" value="P:proteolysis"/>
    <property type="evidence" value="ECO:0007669"/>
    <property type="project" value="UniProtKB-KW"/>
</dbReference>
<evidence type="ECO:0000256" key="11">
    <source>
        <dbReference type="SAM" id="Phobius"/>
    </source>
</evidence>
<evidence type="ECO:0000256" key="9">
    <source>
        <dbReference type="ARBA" id="ARBA00023136"/>
    </source>
</evidence>
<keyword evidence="3 11" id="KW-0812">Transmembrane</keyword>
<keyword evidence="8 10" id="KW-0482">Metalloprotease</keyword>
<evidence type="ECO:0000256" key="1">
    <source>
        <dbReference type="ARBA" id="ARBA00022475"/>
    </source>
</evidence>
<evidence type="ECO:0000256" key="3">
    <source>
        <dbReference type="ARBA" id="ARBA00022692"/>
    </source>
</evidence>
<comment type="similarity">
    <text evidence="10">Belongs to the peptidase M48 family.</text>
</comment>
<sequence length="269" mass="31533">MKKFNNFKFYLVIFILITVYSSIILFVTIKKPDIYTVLFLYSILYIVIIFIKNYIPLISAQACKLQTITEGHLFNMVQEILLSVNIQKSKVKLFIRPRTKNPKMNASVQGFSKYTIILDEELIDELETEELKAIIYHEFYHIIKKHDLKRSIIMIILGLLPIACIAGFKLFQIDINENLSLKITICIYILSAILGFLRYIRNQEIEADMFVIKSIKNSENLINALKKITIKNKLKTDMHKIRKLLTTHPCLNDRINYIKENLNFHTNIL</sequence>
<feature type="transmembrane region" description="Helical" evidence="11">
    <location>
        <begin position="7"/>
        <end position="28"/>
    </location>
</feature>
<evidence type="ECO:0000313" key="13">
    <source>
        <dbReference type="EMBL" id="SHH19766.1"/>
    </source>
</evidence>
<keyword evidence="6 10" id="KW-0862">Zinc</keyword>
<dbReference type="GO" id="GO:0046872">
    <property type="term" value="F:metal ion binding"/>
    <property type="evidence" value="ECO:0007669"/>
    <property type="project" value="UniProtKB-KW"/>
</dbReference>
<evidence type="ECO:0000256" key="8">
    <source>
        <dbReference type="ARBA" id="ARBA00023049"/>
    </source>
</evidence>
<organism evidence="13 14">
    <name type="scientific">Tepidibacter thalassicus DSM 15285</name>
    <dbReference type="NCBI Taxonomy" id="1123350"/>
    <lineage>
        <taxon>Bacteria</taxon>
        <taxon>Bacillati</taxon>
        <taxon>Bacillota</taxon>
        <taxon>Clostridia</taxon>
        <taxon>Peptostreptococcales</taxon>
        <taxon>Peptostreptococcaceae</taxon>
        <taxon>Tepidibacter</taxon>
    </lineage>
</organism>